<comment type="subcellular location">
    <subcellularLocation>
        <location evidence="1">Membrane</location>
        <topology evidence="1">Multi-pass membrane protein</topology>
    </subcellularLocation>
</comment>
<sequence length="822" mass="93064">MANRSESEEKNRNIFRRLGSSVLDITATTQSPEHDPQLFRAAFIHSAAIIFVFVGGACGLLAYRVLEPFLRSILWSILAGAFLFPFKNHLTLTARHYLHQLDTDSHVLFYGLVVLLPLRTIDRTIESIFPYSKKKWRELLIIFIFLISIKLVQTGFVYHWIFIIGYGFIEKLSCIVHLCDSLWVTAVLFGYLISVLTMYENSPVIRFLLNLLAIPVWFILLLYLSQFLPVNYRLIVVILSIILTVVGFVVDFRERTKQNIVQSESTNDNEGRKSIFTYFINIFYGVRTSNHVTQEQSSVTDTSNSSASSTPYFKFIFWSLVAIKFYEGHWFLVRILIFVCIYTTIKKLLIITYIYLTRQESVQCLIQRIIEFLQVRRDVLTPSPLNGLLRFFIKGDKKINHGLQASIDYLVSACMIVTLLITVLFGTILLVIQIHHESIHMIQLTSNLINETLVLQPSFQHLLPDKEHMSQLMDSAVNNFYFVGRTWIGTQINALSQDSSSNTKLEKDVLQLWDHFYEYMSNTSILLLPDENHSTAIYSPINHTLIMPNLYFHFSDLYHLIHNNLDFVHSVLDSIWKNTTLLLTLLSTIISLLFTGGFALFNFLVSFIVFVTLLFYLLSHSDQPIYRPTEWLNNTLAVGGKGLGKAVNDAVTSVFVASLKIAAFYGLYTYVLHTVVGSNLVFLPAVIASICAVTLKSYWAALPGCLDLWLVQQRPLGAFILLLGQIAPVYVVDTAIYSEVKGGGHQYLTALAIAGGVYYRGIEGALIGPIVLCCLLVGARLYNETMATTLSPNHEQESPKSSSNPTVQPVVPSHSVQSTMID</sequence>
<evidence type="ECO:0000313" key="8">
    <source>
        <dbReference type="EMBL" id="CAF3153395.1"/>
    </source>
</evidence>
<feature type="transmembrane region" description="Helical" evidence="7">
    <location>
        <begin position="175"/>
        <end position="195"/>
    </location>
</feature>
<evidence type="ECO:0000256" key="3">
    <source>
        <dbReference type="ARBA" id="ARBA00022692"/>
    </source>
</evidence>
<dbReference type="AlphaFoldDB" id="A0A817PKQ8"/>
<evidence type="ECO:0000256" key="6">
    <source>
        <dbReference type="SAM" id="MobiDB-lite"/>
    </source>
</evidence>
<dbReference type="Proteomes" id="UP000663872">
    <property type="component" value="Unassembled WGS sequence"/>
</dbReference>
<comment type="caution">
    <text evidence="8">The sequence shown here is derived from an EMBL/GenBank/DDBJ whole genome shotgun (WGS) entry which is preliminary data.</text>
</comment>
<keyword evidence="4 7" id="KW-1133">Transmembrane helix</keyword>
<feature type="region of interest" description="Disordered" evidence="6">
    <location>
        <begin position="791"/>
        <end position="822"/>
    </location>
</feature>
<feature type="transmembrane region" description="Helical" evidence="7">
    <location>
        <begin position="716"/>
        <end position="737"/>
    </location>
</feature>
<feature type="compositionally biased region" description="Low complexity" evidence="6">
    <location>
        <begin position="805"/>
        <end position="822"/>
    </location>
</feature>
<feature type="transmembrane region" description="Helical" evidence="7">
    <location>
        <begin position="139"/>
        <end position="169"/>
    </location>
</feature>
<feature type="transmembrane region" description="Helical" evidence="7">
    <location>
        <begin position="650"/>
        <end position="670"/>
    </location>
</feature>
<keyword evidence="3 7" id="KW-0812">Transmembrane</keyword>
<proteinExistence type="inferred from homology"/>
<dbReference type="PANTHER" id="PTHR21716">
    <property type="entry name" value="TRANSMEMBRANE PROTEIN"/>
    <property type="match status" value="1"/>
</dbReference>
<evidence type="ECO:0000256" key="5">
    <source>
        <dbReference type="ARBA" id="ARBA00023136"/>
    </source>
</evidence>
<feature type="transmembrane region" description="Helical" evidence="7">
    <location>
        <begin position="575"/>
        <end position="594"/>
    </location>
</feature>
<feature type="transmembrane region" description="Helical" evidence="7">
    <location>
        <begin position="757"/>
        <end position="779"/>
    </location>
</feature>
<feature type="transmembrane region" description="Helical" evidence="7">
    <location>
        <begin position="331"/>
        <end position="356"/>
    </location>
</feature>
<gene>
    <name evidence="9" type="ORF">GRG538_LOCUS19157</name>
    <name evidence="8" type="ORF">TIS948_LOCUS9842</name>
</gene>
<evidence type="ECO:0000313" key="9">
    <source>
        <dbReference type="EMBL" id="CAF3528924.1"/>
    </source>
</evidence>
<name>A0A817PKQ8_9BILA</name>
<feature type="transmembrane region" description="Helical" evidence="7">
    <location>
        <begin position="230"/>
        <end position="250"/>
    </location>
</feature>
<keyword evidence="5 7" id="KW-0472">Membrane</keyword>
<evidence type="ECO:0000256" key="7">
    <source>
        <dbReference type="SAM" id="Phobius"/>
    </source>
</evidence>
<feature type="transmembrane region" description="Helical" evidence="7">
    <location>
        <begin position="69"/>
        <end position="86"/>
    </location>
</feature>
<dbReference type="EMBL" id="CAJNXB010001269">
    <property type="protein sequence ID" value="CAF3153395.1"/>
    <property type="molecule type" value="Genomic_DNA"/>
</dbReference>
<comment type="similarity">
    <text evidence="2">Belongs to the autoinducer-2 exporter (AI-2E) (TC 2.A.86) family.</text>
</comment>
<dbReference type="EMBL" id="CAJNYT010003123">
    <property type="protein sequence ID" value="CAF3528924.1"/>
    <property type="molecule type" value="Genomic_DNA"/>
</dbReference>
<organism evidence="8 10">
    <name type="scientific">Rotaria socialis</name>
    <dbReference type="NCBI Taxonomy" id="392032"/>
    <lineage>
        <taxon>Eukaryota</taxon>
        <taxon>Metazoa</taxon>
        <taxon>Spiralia</taxon>
        <taxon>Gnathifera</taxon>
        <taxon>Rotifera</taxon>
        <taxon>Eurotatoria</taxon>
        <taxon>Bdelloidea</taxon>
        <taxon>Philodinida</taxon>
        <taxon>Philodinidae</taxon>
        <taxon>Rotaria</taxon>
    </lineage>
</organism>
<feature type="transmembrane region" description="Helical" evidence="7">
    <location>
        <begin position="42"/>
        <end position="62"/>
    </location>
</feature>
<evidence type="ECO:0000256" key="4">
    <source>
        <dbReference type="ARBA" id="ARBA00022989"/>
    </source>
</evidence>
<dbReference type="OrthoDB" id="5970161at2759"/>
<feature type="transmembrane region" description="Helical" evidence="7">
    <location>
        <begin position="676"/>
        <end position="695"/>
    </location>
</feature>
<dbReference type="GO" id="GO:0016020">
    <property type="term" value="C:membrane"/>
    <property type="evidence" value="ECO:0007669"/>
    <property type="project" value="UniProtKB-SubCell"/>
</dbReference>
<evidence type="ECO:0000256" key="1">
    <source>
        <dbReference type="ARBA" id="ARBA00004141"/>
    </source>
</evidence>
<protein>
    <recommendedName>
        <fullName evidence="11">Transmembrane protein 245</fullName>
    </recommendedName>
</protein>
<dbReference type="PANTHER" id="PTHR21716:SF4">
    <property type="entry name" value="TRANSMEMBRANE PROTEIN 245"/>
    <property type="match status" value="1"/>
</dbReference>
<feature type="compositionally biased region" description="Polar residues" evidence="6">
    <location>
        <begin position="791"/>
        <end position="804"/>
    </location>
</feature>
<feature type="transmembrane region" description="Helical" evidence="7">
    <location>
        <begin position="207"/>
        <end position="224"/>
    </location>
</feature>
<evidence type="ECO:0008006" key="11">
    <source>
        <dbReference type="Google" id="ProtNLM"/>
    </source>
</evidence>
<evidence type="ECO:0000256" key="2">
    <source>
        <dbReference type="ARBA" id="ARBA00009773"/>
    </source>
</evidence>
<evidence type="ECO:0000313" key="10">
    <source>
        <dbReference type="Proteomes" id="UP000663825"/>
    </source>
</evidence>
<feature type="transmembrane region" description="Helical" evidence="7">
    <location>
        <begin position="600"/>
        <end position="618"/>
    </location>
</feature>
<dbReference type="Proteomes" id="UP000663825">
    <property type="component" value="Unassembled WGS sequence"/>
</dbReference>
<reference evidence="8" key="1">
    <citation type="submission" date="2021-02" db="EMBL/GenBank/DDBJ databases">
        <authorList>
            <person name="Nowell W R."/>
        </authorList>
    </citation>
    <scope>NUCLEOTIDE SEQUENCE</scope>
</reference>
<feature type="transmembrane region" description="Helical" evidence="7">
    <location>
        <begin position="98"/>
        <end position="118"/>
    </location>
</feature>
<feature type="transmembrane region" description="Helical" evidence="7">
    <location>
        <begin position="409"/>
        <end position="432"/>
    </location>
</feature>
<dbReference type="InterPro" id="IPR002549">
    <property type="entry name" value="AI-2E-like"/>
</dbReference>
<accession>A0A817PKQ8</accession>